<dbReference type="PANTHER" id="PTHR15305">
    <property type="entry name" value="MELANOMA ANTIGEN RECOGNIZED BY T-CELLS 1"/>
    <property type="match status" value="1"/>
</dbReference>
<feature type="transmembrane region" description="Helical" evidence="1">
    <location>
        <begin position="42"/>
        <end position="64"/>
    </location>
</feature>
<proteinExistence type="predicted"/>
<dbReference type="Proteomes" id="UP000515159">
    <property type="component" value="Chromosome 1"/>
</dbReference>
<dbReference type="PANTHER" id="PTHR15305:SF0">
    <property type="entry name" value="MELANOMA ANTIGEN RECOGNIZED BY T-CELLS 1"/>
    <property type="match status" value="1"/>
</dbReference>
<dbReference type="GeneID" id="117350998"/>
<dbReference type="InParanoid" id="A0A6P8Q2Y9"/>
<evidence type="ECO:0000256" key="1">
    <source>
        <dbReference type="SAM" id="Phobius"/>
    </source>
</evidence>
<dbReference type="Pfam" id="PF14991">
    <property type="entry name" value="MLANA"/>
    <property type="match status" value="1"/>
</dbReference>
<dbReference type="FunCoup" id="A0A6P8Q2Y9">
    <property type="interactions" value="14"/>
</dbReference>
<keyword evidence="1" id="KW-0472">Membrane</keyword>
<keyword evidence="1" id="KW-1133">Transmembrane helix</keyword>
<reference evidence="3" key="1">
    <citation type="submission" date="2025-08" db="UniProtKB">
        <authorList>
            <consortium name="RefSeq"/>
        </authorList>
    </citation>
    <scope>IDENTIFICATION</scope>
</reference>
<gene>
    <name evidence="3" type="primary">MLANA</name>
</gene>
<dbReference type="KEGG" id="gsh:117350998"/>
<evidence type="ECO:0000313" key="3">
    <source>
        <dbReference type="RefSeq" id="XP_033781591.1"/>
    </source>
</evidence>
<organism evidence="2 3">
    <name type="scientific">Geotrypetes seraphini</name>
    <name type="common">Gaboon caecilian</name>
    <name type="synonym">Caecilia seraphini</name>
    <dbReference type="NCBI Taxonomy" id="260995"/>
    <lineage>
        <taxon>Eukaryota</taxon>
        <taxon>Metazoa</taxon>
        <taxon>Chordata</taxon>
        <taxon>Craniata</taxon>
        <taxon>Vertebrata</taxon>
        <taxon>Euteleostomi</taxon>
        <taxon>Amphibia</taxon>
        <taxon>Gymnophiona</taxon>
        <taxon>Geotrypetes</taxon>
    </lineage>
</organism>
<dbReference type="CTD" id="2315"/>
<dbReference type="AlphaFoldDB" id="A0A6P8Q2Y9"/>
<name>A0A6P8Q2Y9_GEOSA</name>
<dbReference type="OrthoDB" id="9946040at2759"/>
<dbReference type="GO" id="GO:0042470">
    <property type="term" value="C:melanosome"/>
    <property type="evidence" value="ECO:0007669"/>
    <property type="project" value="InterPro"/>
</dbReference>
<keyword evidence="1" id="KW-0812">Transmembrane</keyword>
<keyword evidence="2" id="KW-1185">Reference proteome</keyword>
<sequence>MRLNLPNTATEGHSTCKVAQPPKCACMLRGLLLCIRKSQGEGAAGIAILVIVIVLLLIIGCWYCKKRRGYQVIKNHFGPATVRALMGSYCEKVAPMDIKVPLQEYSNLSLGPVVPDAPPAYSEIDIRSLPPSYSP</sequence>
<protein>
    <submittedName>
        <fullName evidence="3">Melanoma antigen recognized by T-cells 1 isoform X1</fullName>
    </submittedName>
</protein>
<dbReference type="InterPro" id="IPR029242">
    <property type="entry name" value="MLANA"/>
</dbReference>
<dbReference type="RefSeq" id="XP_033781591.1">
    <property type="nucleotide sequence ID" value="XM_033925700.1"/>
</dbReference>
<evidence type="ECO:0000313" key="2">
    <source>
        <dbReference type="Proteomes" id="UP000515159"/>
    </source>
</evidence>
<accession>A0A6P8Q2Y9</accession>